<evidence type="ECO:0000259" key="7">
    <source>
        <dbReference type="Pfam" id="PF04542"/>
    </source>
</evidence>
<organism evidence="9 10">
    <name type="scientific">Streptomyces sparsogenes DSM 40356</name>
    <dbReference type="NCBI Taxonomy" id="1331668"/>
    <lineage>
        <taxon>Bacteria</taxon>
        <taxon>Bacillati</taxon>
        <taxon>Actinomycetota</taxon>
        <taxon>Actinomycetes</taxon>
        <taxon>Kitasatosporales</taxon>
        <taxon>Streptomycetaceae</taxon>
        <taxon>Streptomyces</taxon>
    </lineage>
</organism>
<comment type="similarity">
    <text evidence="1">Belongs to the sigma-70 factor family. ECF subfamily.</text>
</comment>
<dbReference type="Gene3D" id="1.10.10.10">
    <property type="entry name" value="Winged helix-like DNA-binding domain superfamily/Winged helix DNA-binding domain"/>
    <property type="match status" value="1"/>
</dbReference>
<dbReference type="InterPro" id="IPR036388">
    <property type="entry name" value="WH-like_DNA-bd_sf"/>
</dbReference>
<comment type="caution">
    <text evidence="9">The sequence shown here is derived from an EMBL/GenBank/DDBJ whole genome shotgun (WGS) entry which is preliminary data.</text>
</comment>
<dbReference type="PANTHER" id="PTHR43133">
    <property type="entry name" value="RNA POLYMERASE ECF-TYPE SIGMA FACTO"/>
    <property type="match status" value="1"/>
</dbReference>
<gene>
    <name evidence="9" type="ORF">SPAR_12503</name>
</gene>
<dbReference type="Gene3D" id="1.10.1740.10">
    <property type="match status" value="1"/>
</dbReference>
<keyword evidence="10" id="KW-1185">Reference proteome</keyword>
<protein>
    <submittedName>
        <fullName evidence="9">RNA polymerase sigma-24 subunit, ECF subfamily protein</fullName>
    </submittedName>
</protein>
<evidence type="ECO:0000313" key="9">
    <source>
        <dbReference type="EMBL" id="OMI39124.1"/>
    </source>
</evidence>
<evidence type="ECO:0000256" key="3">
    <source>
        <dbReference type="ARBA" id="ARBA00023082"/>
    </source>
</evidence>
<dbReference type="InterPro" id="IPR014325">
    <property type="entry name" value="RNA_pol_sigma-E_actinobac"/>
</dbReference>
<name>A0A1R1SLE2_9ACTN</name>
<evidence type="ECO:0000256" key="4">
    <source>
        <dbReference type="ARBA" id="ARBA00023125"/>
    </source>
</evidence>
<feature type="domain" description="RNA polymerase sigma-70 region 2" evidence="7">
    <location>
        <begin position="62"/>
        <end position="123"/>
    </location>
</feature>
<dbReference type="GO" id="GO:0003677">
    <property type="term" value="F:DNA binding"/>
    <property type="evidence" value="ECO:0007669"/>
    <property type="project" value="UniProtKB-KW"/>
</dbReference>
<dbReference type="InterPro" id="IPR007627">
    <property type="entry name" value="RNA_pol_sigma70_r2"/>
</dbReference>
<dbReference type="AlphaFoldDB" id="A0A1R1SLE2"/>
<feature type="region of interest" description="Disordered" evidence="6">
    <location>
        <begin position="1"/>
        <end position="49"/>
    </location>
</feature>
<evidence type="ECO:0000313" key="10">
    <source>
        <dbReference type="Proteomes" id="UP000186168"/>
    </source>
</evidence>
<dbReference type="PANTHER" id="PTHR43133:SF50">
    <property type="entry name" value="ECF RNA POLYMERASE SIGMA FACTOR SIGM"/>
    <property type="match status" value="1"/>
</dbReference>
<reference evidence="9 10" key="1">
    <citation type="submission" date="2013-05" db="EMBL/GenBank/DDBJ databases">
        <title>Genome sequence of Streptomyces sparsogenes DSM 40356.</title>
        <authorList>
            <person name="Coyne S."/>
            <person name="Seebeck F.P."/>
        </authorList>
    </citation>
    <scope>NUCLEOTIDE SEQUENCE [LARGE SCALE GENOMIC DNA]</scope>
    <source>
        <strain evidence="9 10">DSM 40356</strain>
    </source>
</reference>
<dbReference type="SUPFAM" id="SSF88659">
    <property type="entry name" value="Sigma3 and sigma4 domains of RNA polymerase sigma factors"/>
    <property type="match status" value="1"/>
</dbReference>
<dbReference type="GO" id="GO:0006352">
    <property type="term" value="P:DNA-templated transcription initiation"/>
    <property type="evidence" value="ECO:0007669"/>
    <property type="project" value="InterPro"/>
</dbReference>
<feature type="compositionally biased region" description="Gly residues" evidence="6">
    <location>
        <begin position="1"/>
        <end position="15"/>
    </location>
</feature>
<dbReference type="Proteomes" id="UP000186168">
    <property type="component" value="Unassembled WGS sequence"/>
</dbReference>
<sequence>MRKDGPGGGAAGGGAQDRAEGRTGNQAADRATDQAADQAADRAADRAEDEAEAERAYTAYVSARLPALRRVAHLLCKDPHRADDVVQAALTKLYVHWRRARAADDLDRYVHTILVRCFLNEQRLGWARVVRLSGAPHETPGLPPVAGVPDIETRTVVHTALSRIPARQRAVLVLRFLCDLPVAEVAAVLGCSEGNVKSQTARGLARLRGQLGGHPLASMPSVDQRLGKE</sequence>
<evidence type="ECO:0000256" key="5">
    <source>
        <dbReference type="ARBA" id="ARBA00023163"/>
    </source>
</evidence>
<dbReference type="Pfam" id="PF08281">
    <property type="entry name" value="Sigma70_r4_2"/>
    <property type="match status" value="1"/>
</dbReference>
<keyword evidence="5" id="KW-0804">Transcription</keyword>
<evidence type="ECO:0000256" key="6">
    <source>
        <dbReference type="SAM" id="MobiDB-lite"/>
    </source>
</evidence>
<dbReference type="RefSeq" id="WP_245738066.1">
    <property type="nucleotide sequence ID" value="NZ_ASQP01000181.1"/>
</dbReference>
<evidence type="ECO:0000256" key="2">
    <source>
        <dbReference type="ARBA" id="ARBA00023015"/>
    </source>
</evidence>
<evidence type="ECO:0000256" key="1">
    <source>
        <dbReference type="ARBA" id="ARBA00010641"/>
    </source>
</evidence>
<proteinExistence type="inferred from homology"/>
<dbReference type="InterPro" id="IPR014284">
    <property type="entry name" value="RNA_pol_sigma-70_dom"/>
</dbReference>
<dbReference type="NCBIfam" id="TIGR02937">
    <property type="entry name" value="sigma70-ECF"/>
    <property type="match status" value="1"/>
</dbReference>
<keyword evidence="2" id="KW-0805">Transcription regulation</keyword>
<keyword evidence="3" id="KW-0731">Sigma factor</keyword>
<feature type="domain" description="RNA polymerase sigma factor 70 region 4 type 2" evidence="8">
    <location>
        <begin position="157"/>
        <end position="207"/>
    </location>
</feature>
<dbReference type="InterPro" id="IPR013249">
    <property type="entry name" value="RNA_pol_sigma70_r4_t2"/>
</dbReference>
<dbReference type="EMBL" id="ASQP01000181">
    <property type="protein sequence ID" value="OMI39124.1"/>
    <property type="molecule type" value="Genomic_DNA"/>
</dbReference>
<dbReference type="NCBIfam" id="TIGR02983">
    <property type="entry name" value="SigE-fam_strep"/>
    <property type="match status" value="1"/>
</dbReference>
<dbReference type="Pfam" id="PF04542">
    <property type="entry name" value="Sigma70_r2"/>
    <property type="match status" value="1"/>
</dbReference>
<dbReference type="InterPro" id="IPR039425">
    <property type="entry name" value="RNA_pol_sigma-70-like"/>
</dbReference>
<dbReference type="STRING" id="67365.GCA_001704635_06516"/>
<keyword evidence="4" id="KW-0238">DNA-binding</keyword>
<dbReference type="InterPro" id="IPR013324">
    <property type="entry name" value="RNA_pol_sigma_r3/r4-like"/>
</dbReference>
<dbReference type="GO" id="GO:0016987">
    <property type="term" value="F:sigma factor activity"/>
    <property type="evidence" value="ECO:0007669"/>
    <property type="project" value="UniProtKB-KW"/>
</dbReference>
<accession>A0A1R1SLE2</accession>
<dbReference type="GeneID" id="96744052"/>
<feature type="compositionally biased region" description="Low complexity" evidence="6">
    <location>
        <begin position="27"/>
        <end position="38"/>
    </location>
</feature>
<dbReference type="SUPFAM" id="SSF88946">
    <property type="entry name" value="Sigma2 domain of RNA polymerase sigma factors"/>
    <property type="match status" value="1"/>
</dbReference>
<evidence type="ECO:0000259" key="8">
    <source>
        <dbReference type="Pfam" id="PF08281"/>
    </source>
</evidence>
<dbReference type="InterPro" id="IPR013325">
    <property type="entry name" value="RNA_pol_sigma_r2"/>
</dbReference>
<dbReference type="CDD" id="cd06171">
    <property type="entry name" value="Sigma70_r4"/>
    <property type="match status" value="1"/>
</dbReference>